<dbReference type="AlphaFoldDB" id="A0AAD6ZUV4"/>
<proteinExistence type="inferred from homology"/>
<evidence type="ECO:0000313" key="3">
    <source>
        <dbReference type="EMBL" id="KAJ7340693.1"/>
    </source>
</evidence>
<keyword evidence="2" id="KW-0560">Oxidoreductase</keyword>
<protein>
    <submittedName>
        <fullName evidence="3">Short chain dehydrogenase reductase</fullName>
    </submittedName>
</protein>
<organism evidence="3 4">
    <name type="scientific">Mycena albidolilacea</name>
    <dbReference type="NCBI Taxonomy" id="1033008"/>
    <lineage>
        <taxon>Eukaryota</taxon>
        <taxon>Fungi</taxon>
        <taxon>Dikarya</taxon>
        <taxon>Basidiomycota</taxon>
        <taxon>Agaricomycotina</taxon>
        <taxon>Agaricomycetes</taxon>
        <taxon>Agaricomycetidae</taxon>
        <taxon>Agaricales</taxon>
        <taxon>Marasmiineae</taxon>
        <taxon>Mycenaceae</taxon>
        <taxon>Mycena</taxon>
    </lineage>
</organism>
<gene>
    <name evidence="3" type="ORF">DFH08DRAFT_875029</name>
</gene>
<dbReference type="GO" id="GO:0016491">
    <property type="term" value="F:oxidoreductase activity"/>
    <property type="evidence" value="ECO:0007669"/>
    <property type="project" value="UniProtKB-KW"/>
</dbReference>
<dbReference type="InterPro" id="IPR036291">
    <property type="entry name" value="NAD(P)-bd_dom_sf"/>
</dbReference>
<reference evidence="3" key="1">
    <citation type="submission" date="2023-03" db="EMBL/GenBank/DDBJ databases">
        <title>Massive genome expansion in bonnet fungi (Mycena s.s.) driven by repeated elements and novel gene families across ecological guilds.</title>
        <authorList>
            <consortium name="Lawrence Berkeley National Laboratory"/>
            <person name="Harder C.B."/>
            <person name="Miyauchi S."/>
            <person name="Viragh M."/>
            <person name="Kuo A."/>
            <person name="Thoen E."/>
            <person name="Andreopoulos B."/>
            <person name="Lu D."/>
            <person name="Skrede I."/>
            <person name="Drula E."/>
            <person name="Henrissat B."/>
            <person name="Morin E."/>
            <person name="Kohler A."/>
            <person name="Barry K."/>
            <person name="LaButti K."/>
            <person name="Morin E."/>
            <person name="Salamov A."/>
            <person name="Lipzen A."/>
            <person name="Mereny Z."/>
            <person name="Hegedus B."/>
            <person name="Baldrian P."/>
            <person name="Stursova M."/>
            <person name="Weitz H."/>
            <person name="Taylor A."/>
            <person name="Grigoriev I.V."/>
            <person name="Nagy L.G."/>
            <person name="Martin F."/>
            <person name="Kauserud H."/>
        </authorList>
    </citation>
    <scope>NUCLEOTIDE SEQUENCE</scope>
    <source>
        <strain evidence="3">CBHHK002</strain>
    </source>
</reference>
<evidence type="ECO:0000256" key="2">
    <source>
        <dbReference type="ARBA" id="ARBA00023002"/>
    </source>
</evidence>
<keyword evidence="4" id="KW-1185">Reference proteome</keyword>
<dbReference type="Proteomes" id="UP001218218">
    <property type="component" value="Unassembled WGS sequence"/>
</dbReference>
<dbReference type="EMBL" id="JARIHO010000026">
    <property type="protein sequence ID" value="KAJ7340693.1"/>
    <property type="molecule type" value="Genomic_DNA"/>
</dbReference>
<dbReference type="InterPro" id="IPR002347">
    <property type="entry name" value="SDR_fam"/>
</dbReference>
<evidence type="ECO:0000313" key="4">
    <source>
        <dbReference type="Proteomes" id="UP001218218"/>
    </source>
</evidence>
<name>A0AAD6ZUV4_9AGAR</name>
<comment type="similarity">
    <text evidence="1">Belongs to the short-chain dehydrogenases/reductases (SDR) family.</text>
</comment>
<dbReference type="SUPFAM" id="SSF51735">
    <property type="entry name" value="NAD(P)-binding Rossmann-fold domains"/>
    <property type="match status" value="1"/>
</dbReference>
<dbReference type="Gene3D" id="3.40.50.720">
    <property type="entry name" value="NAD(P)-binding Rossmann-like Domain"/>
    <property type="match status" value="1"/>
</dbReference>
<dbReference type="PANTHER" id="PTHR24320">
    <property type="entry name" value="RETINOL DEHYDROGENASE"/>
    <property type="match status" value="1"/>
</dbReference>
<comment type="caution">
    <text evidence="3">The sequence shown here is derived from an EMBL/GenBank/DDBJ whole genome shotgun (WGS) entry which is preliminary data.</text>
</comment>
<dbReference type="Pfam" id="PF00106">
    <property type="entry name" value="adh_short"/>
    <property type="match status" value="1"/>
</dbReference>
<accession>A0AAD6ZUV4</accession>
<sequence length="274" mass="29338">MSSLPTFTSITTAKEVATVFADHIRGKNVLVTGPTINGLGFETARALAGYANLVVIAGYNLERLKLAEAAITAEIPSANIRFLVLDLASLASVRAAAAQVNAYPEPLHVLIHNAAAPGGEFKLSEDHLEMHLAVDHVGPFLLTKLLAPRLLAAKTASYTPRVVYVSSSAHTLAGVDLAMLCTNPDPARYSVYGAYAQAKTANVLTARELSRRAGGRINAYSLHPGTIFTNAQLREGVKEHMVALGLTAFPTRRNSNGRHWVEGQQRKFRTGVST</sequence>
<evidence type="ECO:0000256" key="1">
    <source>
        <dbReference type="ARBA" id="ARBA00006484"/>
    </source>
</evidence>
<dbReference type="PANTHER" id="PTHR24320:SF283">
    <property type="entry name" value="RETINOL DEHYDROGENASE 11"/>
    <property type="match status" value="1"/>
</dbReference>